<accession>A0AAD8Q0S3</accession>
<dbReference type="Proteomes" id="UP001230504">
    <property type="component" value="Unassembled WGS sequence"/>
</dbReference>
<organism evidence="1 2">
    <name type="scientific">Colletotrichum navitas</name>
    <dbReference type="NCBI Taxonomy" id="681940"/>
    <lineage>
        <taxon>Eukaryota</taxon>
        <taxon>Fungi</taxon>
        <taxon>Dikarya</taxon>
        <taxon>Ascomycota</taxon>
        <taxon>Pezizomycotina</taxon>
        <taxon>Sordariomycetes</taxon>
        <taxon>Hypocreomycetidae</taxon>
        <taxon>Glomerellales</taxon>
        <taxon>Glomerellaceae</taxon>
        <taxon>Colletotrichum</taxon>
        <taxon>Colletotrichum graminicola species complex</taxon>
    </lineage>
</organism>
<gene>
    <name evidence="1" type="ORF">LY79DRAFT_551412</name>
</gene>
<protein>
    <submittedName>
        <fullName evidence="1">Uncharacterized protein</fullName>
    </submittedName>
</protein>
<dbReference type="EMBL" id="JAHLJV010000024">
    <property type="protein sequence ID" value="KAK1593618.1"/>
    <property type="molecule type" value="Genomic_DNA"/>
</dbReference>
<dbReference type="AlphaFoldDB" id="A0AAD8Q0S3"/>
<evidence type="ECO:0000313" key="2">
    <source>
        <dbReference type="Proteomes" id="UP001230504"/>
    </source>
</evidence>
<dbReference type="RefSeq" id="XP_060414904.1">
    <property type="nucleotide sequence ID" value="XM_060557644.1"/>
</dbReference>
<reference evidence="1" key="1">
    <citation type="submission" date="2021-06" db="EMBL/GenBank/DDBJ databases">
        <title>Comparative genomics, transcriptomics and evolutionary studies reveal genomic signatures of adaptation to plant cell wall in hemibiotrophic fungi.</title>
        <authorList>
            <consortium name="DOE Joint Genome Institute"/>
            <person name="Baroncelli R."/>
            <person name="Diaz J.F."/>
            <person name="Benocci T."/>
            <person name="Peng M."/>
            <person name="Battaglia E."/>
            <person name="Haridas S."/>
            <person name="Andreopoulos W."/>
            <person name="Labutti K."/>
            <person name="Pangilinan J."/>
            <person name="Floch G.L."/>
            <person name="Makela M.R."/>
            <person name="Henrissat B."/>
            <person name="Grigoriev I.V."/>
            <person name="Crouch J.A."/>
            <person name="De Vries R.P."/>
            <person name="Sukno S.A."/>
            <person name="Thon M.R."/>
        </authorList>
    </citation>
    <scope>NUCLEOTIDE SEQUENCE</scope>
    <source>
        <strain evidence="1">CBS 125086</strain>
    </source>
</reference>
<sequence length="79" mass="9216">MLSIARTSRTSKRLFVAHHPTKPSRQRSMRLMHSITLRRPPLPHWGPRAWKHSSTSNRSRAMRAHALSICMTRSRFSVN</sequence>
<name>A0AAD8Q0S3_9PEZI</name>
<dbReference type="GeneID" id="85441884"/>
<keyword evidence="2" id="KW-1185">Reference proteome</keyword>
<proteinExistence type="predicted"/>
<evidence type="ECO:0000313" key="1">
    <source>
        <dbReference type="EMBL" id="KAK1593618.1"/>
    </source>
</evidence>
<comment type="caution">
    <text evidence="1">The sequence shown here is derived from an EMBL/GenBank/DDBJ whole genome shotgun (WGS) entry which is preliminary data.</text>
</comment>